<evidence type="ECO:0000256" key="3">
    <source>
        <dbReference type="ARBA" id="ARBA00022630"/>
    </source>
</evidence>
<keyword evidence="8" id="KW-1185">Reference proteome</keyword>
<protein>
    <submittedName>
        <fullName evidence="7">Flavodoxin family protein</fullName>
    </submittedName>
</protein>
<evidence type="ECO:0000256" key="4">
    <source>
        <dbReference type="ARBA" id="ARBA00022643"/>
    </source>
</evidence>
<keyword evidence="4" id="KW-0288">FMN</keyword>
<evidence type="ECO:0000313" key="8">
    <source>
        <dbReference type="Proteomes" id="UP001524383"/>
    </source>
</evidence>
<sequence>MPSPLVGRKFGVNVIDPPDPRRCQGIKVLGISGSSRQDGDMSKSERLLKRALLKYETFGSKTEFIRLKDLKIYHCEGNYSEDPSQCIYPCMSTLKYTDDQMQRVYDAVLGCDILILASPIRWNNHSALVQKFVERMNCIENQYSWFGNRMIHNKVAGLIIIGHVDGVQHVAGNLLNFFSWLGFAIPDVAITSWVGENDEDTTRDWEKIEENPYTQEDLENMVHSSLRLSCSLKGI</sequence>
<evidence type="ECO:0000256" key="1">
    <source>
        <dbReference type="ARBA" id="ARBA00001917"/>
    </source>
</evidence>
<dbReference type="PANTHER" id="PTHR43278:SF1">
    <property type="entry name" value="IRON-SULFUR FLAVOPROTEIN MJ1083"/>
    <property type="match status" value="1"/>
</dbReference>
<evidence type="ECO:0000256" key="5">
    <source>
        <dbReference type="ARBA" id="ARBA00038292"/>
    </source>
</evidence>
<name>A0ABD4TJE3_9EURY</name>
<evidence type="ECO:0000256" key="2">
    <source>
        <dbReference type="ARBA" id="ARBA00001966"/>
    </source>
</evidence>
<feature type="domain" description="NADPH-dependent FMN reductase-like" evidence="6">
    <location>
        <begin position="26"/>
        <end position="185"/>
    </location>
</feature>
<dbReference type="AlphaFoldDB" id="A0ABD4TJE3"/>
<dbReference type="InterPro" id="IPR005025">
    <property type="entry name" value="FMN_Rdtase-like_dom"/>
</dbReference>
<dbReference type="PANTHER" id="PTHR43278">
    <property type="entry name" value="NAD(P)H-DEPENDENT FMN-CONTAINING OXIDOREDUCTASE YWQN-RELATED"/>
    <property type="match status" value="1"/>
</dbReference>
<dbReference type="EMBL" id="VOTZ01000014">
    <property type="protein sequence ID" value="MCQ1538816.1"/>
    <property type="molecule type" value="Genomic_DNA"/>
</dbReference>
<dbReference type="InterPro" id="IPR029039">
    <property type="entry name" value="Flavoprotein-like_sf"/>
</dbReference>
<dbReference type="SUPFAM" id="SSF52218">
    <property type="entry name" value="Flavoproteins"/>
    <property type="match status" value="1"/>
</dbReference>
<dbReference type="Proteomes" id="UP001524383">
    <property type="component" value="Unassembled WGS sequence"/>
</dbReference>
<organism evidence="7 8">
    <name type="scientific">Methanocalculus taiwanensis</name>
    <dbReference type="NCBI Taxonomy" id="106207"/>
    <lineage>
        <taxon>Archaea</taxon>
        <taxon>Methanobacteriati</taxon>
        <taxon>Methanobacteriota</taxon>
        <taxon>Stenosarchaea group</taxon>
        <taxon>Methanomicrobia</taxon>
        <taxon>Methanomicrobiales</taxon>
        <taxon>Methanocalculaceae</taxon>
        <taxon>Methanocalculus</taxon>
    </lineage>
</organism>
<reference evidence="7 8" key="1">
    <citation type="submission" date="2019-08" db="EMBL/GenBank/DDBJ databases">
        <authorList>
            <person name="Chen S.-C."/>
            <person name="Lai M.-C."/>
            <person name="You Y.-T."/>
        </authorList>
    </citation>
    <scope>NUCLEOTIDE SEQUENCE [LARGE SCALE GENOMIC DNA]</scope>
    <source>
        <strain evidence="7 8">P2F9704a</strain>
    </source>
</reference>
<gene>
    <name evidence="7" type="ORF">FTO68_07435</name>
</gene>
<evidence type="ECO:0000259" key="6">
    <source>
        <dbReference type="Pfam" id="PF03358"/>
    </source>
</evidence>
<dbReference type="RefSeq" id="WP_255332767.1">
    <property type="nucleotide sequence ID" value="NZ_VOTZ01000014.1"/>
</dbReference>
<comment type="cofactor">
    <cofactor evidence="2">
        <name>[4Fe-4S] cluster</name>
        <dbReference type="ChEBI" id="CHEBI:49883"/>
    </cofactor>
</comment>
<proteinExistence type="inferred from homology"/>
<dbReference type="Pfam" id="PF03358">
    <property type="entry name" value="FMN_red"/>
    <property type="match status" value="1"/>
</dbReference>
<keyword evidence="3" id="KW-0285">Flavoprotein</keyword>
<comment type="cofactor">
    <cofactor evidence="1">
        <name>FMN</name>
        <dbReference type="ChEBI" id="CHEBI:58210"/>
    </cofactor>
</comment>
<comment type="caution">
    <text evidence="7">The sequence shown here is derived from an EMBL/GenBank/DDBJ whole genome shotgun (WGS) entry which is preliminary data.</text>
</comment>
<dbReference type="InterPro" id="IPR051796">
    <property type="entry name" value="ISF_SsuE-like"/>
</dbReference>
<dbReference type="Gene3D" id="3.40.50.360">
    <property type="match status" value="1"/>
</dbReference>
<evidence type="ECO:0000313" key="7">
    <source>
        <dbReference type="EMBL" id="MCQ1538816.1"/>
    </source>
</evidence>
<comment type="similarity">
    <text evidence="5">Belongs to the SsuE family. Isf subfamily.</text>
</comment>
<accession>A0ABD4TJE3</accession>